<reference evidence="4 6" key="2">
    <citation type="submission" date="2018-08" db="EMBL/GenBank/DDBJ databases">
        <title>Recombination of ecologically and evolutionarily significant loci maintains genetic cohesion in the Pseudomonas syringae species complex.</title>
        <authorList>
            <person name="Dillon M."/>
            <person name="Thakur S."/>
            <person name="Almeida R.N.D."/>
            <person name="Weir B.S."/>
            <person name="Guttman D.S."/>
        </authorList>
    </citation>
    <scope>NUCLEOTIDE SEQUENCE [LARGE SCALE GENOMIC DNA]</scope>
    <source>
        <strain evidence="4 6">ICMP 2821</strain>
    </source>
</reference>
<dbReference type="Proteomes" id="UP000050564">
    <property type="component" value="Unassembled WGS sequence"/>
</dbReference>
<dbReference type="GO" id="GO:0016491">
    <property type="term" value="F:oxidoreductase activity"/>
    <property type="evidence" value="ECO:0007669"/>
    <property type="project" value="UniProtKB-KW"/>
</dbReference>
<dbReference type="Pfam" id="PF03807">
    <property type="entry name" value="F420_oxidored"/>
    <property type="match status" value="1"/>
</dbReference>
<dbReference type="PANTHER" id="PTHR14239:SF10">
    <property type="entry name" value="REDUCTASE"/>
    <property type="match status" value="1"/>
</dbReference>
<evidence type="ECO:0000256" key="1">
    <source>
        <dbReference type="ARBA" id="ARBA00023002"/>
    </source>
</evidence>
<comment type="caution">
    <text evidence="3">The sequence shown here is derived from an EMBL/GenBank/DDBJ whole genome shotgun (WGS) entry which is preliminary data.</text>
</comment>
<dbReference type="PANTHER" id="PTHR14239">
    <property type="entry name" value="DUDULIN-RELATED"/>
    <property type="match status" value="1"/>
</dbReference>
<dbReference type="SUPFAM" id="SSF51735">
    <property type="entry name" value="NAD(P)-binding Rossmann-fold domains"/>
    <property type="match status" value="1"/>
</dbReference>
<evidence type="ECO:0000313" key="5">
    <source>
        <dbReference type="Proteomes" id="UP000050564"/>
    </source>
</evidence>
<gene>
    <name evidence="3" type="ORF">ALO81_02884</name>
    <name evidence="4" type="ORF">ALQ64_02097</name>
</gene>
<accession>A0A0P9KGY9</accession>
<name>A0A0P9KGY9_PSECA</name>
<dbReference type="EMBL" id="RBOW01000797">
    <property type="protein sequence ID" value="RMN22427.1"/>
    <property type="molecule type" value="Genomic_DNA"/>
</dbReference>
<evidence type="ECO:0000313" key="3">
    <source>
        <dbReference type="EMBL" id="KPW61873.1"/>
    </source>
</evidence>
<dbReference type="Gene3D" id="3.40.50.720">
    <property type="entry name" value="NAD(P)-binding Rossmann-like Domain"/>
    <property type="match status" value="1"/>
</dbReference>
<dbReference type="Proteomes" id="UP000281372">
    <property type="component" value="Unassembled WGS sequence"/>
</dbReference>
<dbReference type="AlphaFoldDB" id="A0A0P9KGY9"/>
<evidence type="ECO:0000259" key="2">
    <source>
        <dbReference type="Pfam" id="PF03807"/>
    </source>
</evidence>
<dbReference type="InterPro" id="IPR028939">
    <property type="entry name" value="P5C_Rdtase_cat_N"/>
</dbReference>
<reference evidence="3 5" key="1">
    <citation type="submission" date="2015-09" db="EMBL/GenBank/DDBJ databases">
        <title>Genome announcement of multiple Pseudomonas syringae strains.</title>
        <authorList>
            <person name="Thakur S."/>
            <person name="Wang P.W."/>
            <person name="Gong Y."/>
            <person name="Weir B.S."/>
            <person name="Guttman D.S."/>
        </authorList>
    </citation>
    <scope>NUCLEOTIDE SEQUENCE [LARGE SCALE GENOMIC DNA]</scope>
    <source>
        <strain evidence="3 5">ICMP2823</strain>
    </source>
</reference>
<proteinExistence type="predicted"/>
<evidence type="ECO:0000313" key="6">
    <source>
        <dbReference type="Proteomes" id="UP000281372"/>
    </source>
</evidence>
<dbReference type="InterPro" id="IPR051267">
    <property type="entry name" value="STEAP_metalloreductase"/>
</dbReference>
<protein>
    <recommendedName>
        <fullName evidence="2">Pyrroline-5-carboxylate reductase catalytic N-terminal domain-containing protein</fullName>
    </recommendedName>
</protein>
<dbReference type="InterPro" id="IPR036291">
    <property type="entry name" value="NAD(P)-bd_dom_sf"/>
</dbReference>
<dbReference type="EMBL" id="LJPX01000696">
    <property type="protein sequence ID" value="KPW61873.1"/>
    <property type="molecule type" value="Genomic_DNA"/>
</dbReference>
<feature type="domain" description="Pyrroline-5-carboxylate reductase catalytic N-terminal" evidence="2">
    <location>
        <begin position="30"/>
        <end position="120"/>
    </location>
</feature>
<evidence type="ECO:0000313" key="4">
    <source>
        <dbReference type="EMBL" id="RMN22427.1"/>
    </source>
</evidence>
<sequence length="242" mass="25702">MPVRIHLQRCSFQDDLPFSNPSHNQEHIMTIGIIGSGALGSGIARILASKGISAIISNSRGPESLASLVKELGESIKAGTVEEAARADIVFAAVRWVDAEKVLRSLPAWEGRIVIDATNPVEFIAPDSPDAKDPTNPLAAYGIKAVDLHGKYSSEIFRQFVPGARVVKAFNHLDANVFSAPDVAGGKRVLFYSGDDAAAKAEVRKIIEDTGFVPVDLGTLDMGGPLASLPFGSLAAQNFIRV</sequence>
<dbReference type="PATRIC" id="fig|86840.3.peg.4043"/>
<keyword evidence="1" id="KW-0560">Oxidoreductase</keyword>
<organism evidence="3 5">
    <name type="scientific">Pseudomonas cannabina</name>
    <dbReference type="NCBI Taxonomy" id="86840"/>
    <lineage>
        <taxon>Bacteria</taxon>
        <taxon>Pseudomonadati</taxon>
        <taxon>Pseudomonadota</taxon>
        <taxon>Gammaproteobacteria</taxon>
        <taxon>Pseudomonadales</taxon>
        <taxon>Pseudomonadaceae</taxon>
        <taxon>Pseudomonas</taxon>
    </lineage>
</organism>